<reference evidence="4 5" key="1">
    <citation type="submission" date="2018-06" db="EMBL/GenBank/DDBJ databases">
        <title>OYT1 Genome Sequencing.</title>
        <authorList>
            <person name="Kato S."/>
            <person name="Itoh T."/>
            <person name="Ohkuma M."/>
        </authorList>
    </citation>
    <scope>NUCLEOTIDE SEQUENCE [LARGE SCALE GENOMIC DNA]</scope>
    <source>
        <strain evidence="4 5">OYT1</strain>
    </source>
</reference>
<feature type="coiled-coil region" evidence="1">
    <location>
        <begin position="308"/>
        <end position="383"/>
    </location>
</feature>
<feature type="domain" description="Cds6 C-terminal" evidence="3">
    <location>
        <begin position="398"/>
        <end position="504"/>
    </location>
</feature>
<evidence type="ECO:0000256" key="2">
    <source>
        <dbReference type="SAM" id="SignalP"/>
    </source>
</evidence>
<organism evidence="4 5">
    <name type="scientific">Ferriphaselus amnicola</name>
    <dbReference type="NCBI Taxonomy" id="1188319"/>
    <lineage>
        <taxon>Bacteria</taxon>
        <taxon>Pseudomonadati</taxon>
        <taxon>Pseudomonadota</taxon>
        <taxon>Betaproteobacteria</taxon>
        <taxon>Nitrosomonadales</taxon>
        <taxon>Gallionellaceae</taxon>
        <taxon>Ferriphaselus</taxon>
    </lineage>
</organism>
<evidence type="ECO:0000256" key="1">
    <source>
        <dbReference type="SAM" id="Coils"/>
    </source>
</evidence>
<feature type="signal peptide" evidence="2">
    <location>
        <begin position="1"/>
        <end position="23"/>
    </location>
</feature>
<keyword evidence="5" id="KW-1185">Reference proteome</keyword>
<dbReference type="InterPro" id="IPR056203">
    <property type="entry name" value="Cds6_C"/>
</dbReference>
<dbReference type="Gene3D" id="3.10.450.50">
    <property type="match status" value="4"/>
</dbReference>
<gene>
    <name evidence="4" type="ORF">OYT1_ch2395</name>
</gene>
<proteinExistence type="predicted"/>
<feature type="domain" description="Cds6 C-terminal" evidence="3">
    <location>
        <begin position="722"/>
        <end position="827"/>
    </location>
</feature>
<dbReference type="RefSeq" id="WP_145983715.1">
    <property type="nucleotide sequence ID" value="NZ_AP018738.1"/>
</dbReference>
<dbReference type="Proteomes" id="UP000033070">
    <property type="component" value="Chromosome"/>
</dbReference>
<dbReference type="SUPFAM" id="SSF54427">
    <property type="entry name" value="NTF2-like"/>
    <property type="match status" value="4"/>
</dbReference>
<feature type="coiled-coil region" evidence="1">
    <location>
        <begin position="529"/>
        <end position="709"/>
    </location>
</feature>
<accession>A0A2Z6GEP9</accession>
<protein>
    <submittedName>
        <fullName evidence="4">Multifunctional-autoprocessing repeats-in-toxin</fullName>
    </submittedName>
</protein>
<evidence type="ECO:0000259" key="3">
    <source>
        <dbReference type="Pfam" id="PF24125"/>
    </source>
</evidence>
<feature type="domain" description="Cds6 C-terminal" evidence="3">
    <location>
        <begin position="48"/>
        <end position="152"/>
    </location>
</feature>
<dbReference type="Pfam" id="PF24125">
    <property type="entry name" value="Cds6_C"/>
    <property type="match status" value="4"/>
</dbReference>
<dbReference type="InterPro" id="IPR032710">
    <property type="entry name" value="NTF2-like_dom_sf"/>
</dbReference>
<sequence length="839" mass="90163">MRIKIIVASVLFAVCGSSALAEAVPTPSVPLQSSASASPPLRGVEEEVWHAVQDWAAAWSARDAYSFLAFYSKDFRPDDGSTFADWSARRRVYFRQIKLVEVMVAFPAIHLLDDKHAKVRFTQSVRMGQNQALDEKTMSLSKMGGLWMITEEQSLSSRIDPIADTKVAELPKSAPIIAPAAVSTSMLNSNSEEEVWGVVQAWVKAWTAKDAAAFIGYYGTRFRPNDGTSFDAWQKRRRDYFAKVKSINVDLTEQTIEFKGPGRADVRFTQAFQSDVFKETSRKMLTLERMGAAWKIVAEQADPRLAEYQLAKIEIAKAEAAKAEAAKAEAAKAEAAKAEAAKAEAAKAEAAKAEAAKAEAAKVEAAKAEAAKVEAANAEAANVQSIRTVDSASVGLEIWAAVQAWSHAWSSRDADAFIAHYGATFAPEDGSAKAAWEQRRREYFKRVKYIEVGIENPVINLKDETHAEVKFAQSFRSDVYRENAREKSLIMEKVSGQWMIMAEQSGVAASRLPEAAQADAAKAKAVADSQAAKANAEAARIEVAKAEAVKAEAAKAKADAEKARLEAARVKAEADAAKAETARAEASKAKADAAKAKAEADSQAAKANAEAARIEVAKAEAVKAEAAKAKADAAKAKLDAAKAKADADAEVARAKVEVAKAEQARVEAAKAEATKAKAEAARAKAEADAEAARSKAAEAKAAAQAAEVAKSDPQVVALTQSVTDFVTTWAKVWAARDIAGYLACYGESFQPAGGEDLAAWEAQRRARVGKAKAIEVAVEGLRVEALDESHAKAQFTQRYRSDNYRDVVSKTLMLEKTAQGWRIVREEAGAVSKSTTARH</sequence>
<feature type="chain" id="PRO_5017424893" evidence="2">
    <location>
        <begin position="24"/>
        <end position="839"/>
    </location>
</feature>
<evidence type="ECO:0000313" key="4">
    <source>
        <dbReference type="EMBL" id="BBE51910.1"/>
    </source>
</evidence>
<dbReference type="OrthoDB" id="9808250at2"/>
<dbReference type="KEGG" id="fam:OYT1_ch2395"/>
<dbReference type="STRING" id="1188319.OYT1_01469"/>
<keyword evidence="2" id="KW-0732">Signal</keyword>
<feature type="domain" description="Cds6 C-terminal" evidence="3">
    <location>
        <begin position="199"/>
        <end position="300"/>
    </location>
</feature>
<keyword evidence="1" id="KW-0175">Coiled coil</keyword>
<dbReference type="AlphaFoldDB" id="A0A2Z6GEP9"/>
<name>A0A2Z6GEP9_9PROT</name>
<dbReference type="EMBL" id="AP018738">
    <property type="protein sequence ID" value="BBE51910.1"/>
    <property type="molecule type" value="Genomic_DNA"/>
</dbReference>
<evidence type="ECO:0000313" key="5">
    <source>
        <dbReference type="Proteomes" id="UP000033070"/>
    </source>
</evidence>